<comment type="caution">
    <text evidence="3">The sequence shown here is derived from an EMBL/GenBank/DDBJ whole genome shotgun (WGS) entry which is preliminary data.</text>
</comment>
<dbReference type="Proteomes" id="UP001415857">
    <property type="component" value="Unassembled WGS sequence"/>
</dbReference>
<feature type="domain" description="Sieve element occlusion C-terminal" evidence="2">
    <location>
        <begin position="439"/>
        <end position="675"/>
    </location>
</feature>
<dbReference type="Pfam" id="PF14576">
    <property type="entry name" value="SEO_N"/>
    <property type="match status" value="1"/>
</dbReference>
<keyword evidence="4" id="KW-1185">Reference proteome</keyword>
<protein>
    <recommendedName>
        <fullName evidence="5">Protein SIEVE ELEMENT OCCLUSION B-like</fullName>
    </recommendedName>
</protein>
<accession>A0AAP0WUU1</accession>
<dbReference type="GO" id="GO:0010088">
    <property type="term" value="P:phloem development"/>
    <property type="evidence" value="ECO:0007669"/>
    <property type="project" value="InterPro"/>
</dbReference>
<evidence type="ECO:0008006" key="5">
    <source>
        <dbReference type="Google" id="ProtNLM"/>
    </source>
</evidence>
<dbReference type="PANTHER" id="PTHR33232">
    <property type="entry name" value="PROTEIN SIEVE ELEMENT OCCLUSION B-LIKE"/>
    <property type="match status" value="1"/>
</dbReference>
<feature type="domain" description="Sieve element occlusion N-terminal" evidence="1">
    <location>
        <begin position="28"/>
        <end position="283"/>
    </location>
</feature>
<dbReference type="Pfam" id="PF14577">
    <property type="entry name" value="SEO_C"/>
    <property type="match status" value="1"/>
</dbReference>
<sequence length="677" mass="76664">MGNNSTAPDVQTKELKGAFPSYGLQADKNNVKPLLHIVEYILNRVVASITLGNVEATQARTDAVRNKALHAGFDEMFQLVQPHTKPIHEISCEITCKCSGDGDEHAKNAVLKSLLSYDSCYAKVVIALAAFALNCGKHLLVSQLYPKNPLAKSVAILEQLPHVADTEKPKFCKLIMAMLDVAKCIADFEDLPSQYMTPDTPVMQNITAQYFPKAVEWTIRSIVACVSQIMGHESASKPSSDLSRLTLEGNKYQKYFRDQLEICKKFADNQVDDAYRRLVALINEHGPLKIFTDHKGEQLALFHQSTNTLESIDVLKGKTVFLVISELDFSEKDLTLLVHLYQQSRENESESQTEIVWLPVGDASATGNEKQFETLQAAMPWYSPHFLWSLDPAAIKYIKQVWQFKKLPLVVVLDPLTGKAGDPEDFHMIWTSWAYSCYKEDQIWLKDTVSSIRFLIGSFVERNLTWAPEGKYICFFGGEDIDWIREFTNTAREVAQAANFQLEMLYVGKKDPSEKFKENNAIIVEENLGRTVSDLIGIQFFWLRLQSILLSNEKQGKRMDNNLVMRVIAAMLSFNSSNQGWAVISNESSRVGETFEVTKAKGDTILKCLKEYNSWMLSAVKRGFLSALNKHHYEHHTSKHCNHMILPMTGRSTDMVVTCVECDRPMKKFISYRCCDD</sequence>
<evidence type="ECO:0000313" key="3">
    <source>
        <dbReference type="EMBL" id="KAK9277418.1"/>
    </source>
</evidence>
<gene>
    <name evidence="3" type="ORF">L1049_006961</name>
</gene>
<dbReference type="InterPro" id="IPR027944">
    <property type="entry name" value="SEO_C"/>
</dbReference>
<dbReference type="EMBL" id="JBBPBK010000010">
    <property type="protein sequence ID" value="KAK9277418.1"/>
    <property type="molecule type" value="Genomic_DNA"/>
</dbReference>
<dbReference type="AlphaFoldDB" id="A0AAP0WUU1"/>
<dbReference type="InterPro" id="IPR027942">
    <property type="entry name" value="SEO_N"/>
</dbReference>
<name>A0AAP0WUU1_LIQFO</name>
<evidence type="ECO:0000259" key="1">
    <source>
        <dbReference type="Pfam" id="PF14576"/>
    </source>
</evidence>
<reference evidence="3 4" key="1">
    <citation type="journal article" date="2024" name="Plant J.">
        <title>Genome sequences and population genomics reveal climatic adaptation and genomic divergence between two closely related sweetgum species.</title>
        <authorList>
            <person name="Xu W.Q."/>
            <person name="Ren C.Q."/>
            <person name="Zhang X.Y."/>
            <person name="Comes H.P."/>
            <person name="Liu X.H."/>
            <person name="Li Y.G."/>
            <person name="Kettle C.J."/>
            <person name="Jalonen R."/>
            <person name="Gaisberger H."/>
            <person name="Ma Y.Z."/>
            <person name="Qiu Y.X."/>
        </authorList>
    </citation>
    <scope>NUCLEOTIDE SEQUENCE [LARGE SCALE GENOMIC DNA]</scope>
    <source>
        <strain evidence="3">Hangzhou</strain>
    </source>
</reference>
<dbReference type="PANTHER" id="PTHR33232:SF20">
    <property type="entry name" value="PROTEIN SIEVE ELEMENT OCCLUSION B-LIKE"/>
    <property type="match status" value="1"/>
</dbReference>
<evidence type="ECO:0000259" key="2">
    <source>
        <dbReference type="Pfam" id="PF14577"/>
    </source>
</evidence>
<organism evidence="3 4">
    <name type="scientific">Liquidambar formosana</name>
    <name type="common">Formosan gum</name>
    <dbReference type="NCBI Taxonomy" id="63359"/>
    <lineage>
        <taxon>Eukaryota</taxon>
        <taxon>Viridiplantae</taxon>
        <taxon>Streptophyta</taxon>
        <taxon>Embryophyta</taxon>
        <taxon>Tracheophyta</taxon>
        <taxon>Spermatophyta</taxon>
        <taxon>Magnoliopsida</taxon>
        <taxon>eudicotyledons</taxon>
        <taxon>Gunneridae</taxon>
        <taxon>Pentapetalae</taxon>
        <taxon>Saxifragales</taxon>
        <taxon>Altingiaceae</taxon>
        <taxon>Liquidambar</taxon>
    </lineage>
</organism>
<proteinExistence type="predicted"/>
<dbReference type="InterPro" id="IPR039299">
    <property type="entry name" value="SEOA"/>
</dbReference>
<evidence type="ECO:0000313" key="4">
    <source>
        <dbReference type="Proteomes" id="UP001415857"/>
    </source>
</evidence>